<protein>
    <submittedName>
        <fullName evidence="1">Uncharacterized protein</fullName>
    </submittedName>
</protein>
<evidence type="ECO:0000313" key="1">
    <source>
        <dbReference type="EMBL" id="SDF94736.1"/>
    </source>
</evidence>
<name>A0A1G7Q890_9EURY</name>
<evidence type="ECO:0000313" key="2">
    <source>
        <dbReference type="Proteomes" id="UP000199076"/>
    </source>
</evidence>
<dbReference type="InterPro" id="IPR055950">
    <property type="entry name" value="DUF7528"/>
</dbReference>
<proteinExistence type="predicted"/>
<sequence length="162" mass="18127">MLTLLVAFFEGNEDRDTGKGVTAMGDRIRVEVDGVTHELTREQATELRGKIDDALTRRQEYLHTAGEYRDDGAYVVSRRGADSAGNSKVFESFEQVRRLYERLPTEFTADAVSRSGITGSRRHMLVRHYAEHPAFDCTITRRSPLTVRKTTADGTGDEATAD</sequence>
<dbReference type="AlphaFoldDB" id="A0A1G7Q890"/>
<gene>
    <name evidence="1" type="ORF">SAMN05216218_11231</name>
</gene>
<dbReference type="STRING" id="660518.SAMN05216218_11231"/>
<dbReference type="EMBL" id="FNBK01000012">
    <property type="protein sequence ID" value="SDF94736.1"/>
    <property type="molecule type" value="Genomic_DNA"/>
</dbReference>
<accession>A0A1G7Q890</accession>
<keyword evidence="2" id="KW-1185">Reference proteome</keyword>
<dbReference type="Proteomes" id="UP000199076">
    <property type="component" value="Unassembled WGS sequence"/>
</dbReference>
<reference evidence="2" key="1">
    <citation type="submission" date="2016-10" db="EMBL/GenBank/DDBJ databases">
        <authorList>
            <person name="Varghese N."/>
            <person name="Submissions S."/>
        </authorList>
    </citation>
    <scope>NUCLEOTIDE SEQUENCE [LARGE SCALE GENOMIC DNA]</scope>
    <source>
        <strain evidence="2">IBRC-M 10760</strain>
    </source>
</reference>
<dbReference type="Pfam" id="PF24372">
    <property type="entry name" value="DUF7528"/>
    <property type="match status" value="1"/>
</dbReference>
<organism evidence="1 2">
    <name type="scientific">Halorientalis regularis</name>
    <dbReference type="NCBI Taxonomy" id="660518"/>
    <lineage>
        <taxon>Archaea</taxon>
        <taxon>Methanobacteriati</taxon>
        <taxon>Methanobacteriota</taxon>
        <taxon>Stenosarchaea group</taxon>
        <taxon>Halobacteria</taxon>
        <taxon>Halobacteriales</taxon>
        <taxon>Haloarculaceae</taxon>
        <taxon>Halorientalis</taxon>
    </lineage>
</organism>